<keyword evidence="3" id="KW-1185">Reference proteome</keyword>
<comment type="caution">
    <text evidence="2">The sequence shown here is derived from an EMBL/GenBank/DDBJ whole genome shotgun (WGS) entry which is preliminary data.</text>
</comment>
<evidence type="ECO:0000313" key="2">
    <source>
        <dbReference type="EMBL" id="KAG5684530.1"/>
    </source>
</evidence>
<dbReference type="EMBL" id="JADBJN010000001">
    <property type="protein sequence ID" value="KAG5684530.1"/>
    <property type="molecule type" value="Genomic_DNA"/>
</dbReference>
<dbReference type="Proteomes" id="UP001107558">
    <property type="component" value="Chromosome 1"/>
</dbReference>
<evidence type="ECO:0000259" key="1">
    <source>
        <dbReference type="PROSITE" id="PS50181"/>
    </source>
</evidence>
<dbReference type="PROSITE" id="PS50181">
    <property type="entry name" value="FBOX"/>
    <property type="match status" value="1"/>
</dbReference>
<protein>
    <recommendedName>
        <fullName evidence="1">F-box domain-containing protein</fullName>
    </recommendedName>
</protein>
<dbReference type="InterPro" id="IPR036047">
    <property type="entry name" value="F-box-like_dom_sf"/>
</dbReference>
<sequence>MDVCETTSSNPFHQLPDELIHNIFTYLDKKSIKNFALSFKRSAAVLSTSTNLLNKYFKLKLENDFWQDREKIFDLLSLRRNLRELELSNIAGSHNVLIAIFKRFGLHITKLKISNSKIDDFTLREILRLSPMLQELHVSEIGIIKKLPAINPIFMSYLKRLTVQYCDWIILKFIMRSQIHSLTIKSYLDEGNRIHLVDFLSSQFLLKELMMQGTSIRCLFQNNDISNNCAYSLNKFAIDNTIGKNSDTVNFNISTFMNLHDSTLKCVEISGPNMEHVTAFVLLNLKMIQDLILDVRSLPKDQNFYYALAEEEKCTTLQNLKLCGFFFQQELVKSILLQFPMIQNLEINDWSNGSVSDLLQFISQNLPHIENLTITEISNGEDIKLNALTNLTVQYIRNTNQLSKFIIKNEKIEALKVNLVYIGQVKNLVTSIRDLSNLKYLSIGGNKKALNMIMNLIHANAPQKLQTLELSMISDEKGGNDARKAIKLNFPLNRNEIFKFNVLI</sequence>
<dbReference type="Pfam" id="PF00646">
    <property type="entry name" value="F-box"/>
    <property type="match status" value="1"/>
</dbReference>
<accession>A0A9J6CQC9</accession>
<name>A0A9J6CQC9_POLVA</name>
<organism evidence="2 3">
    <name type="scientific">Polypedilum vanderplanki</name>
    <name type="common">Sleeping chironomid midge</name>
    <dbReference type="NCBI Taxonomy" id="319348"/>
    <lineage>
        <taxon>Eukaryota</taxon>
        <taxon>Metazoa</taxon>
        <taxon>Ecdysozoa</taxon>
        <taxon>Arthropoda</taxon>
        <taxon>Hexapoda</taxon>
        <taxon>Insecta</taxon>
        <taxon>Pterygota</taxon>
        <taxon>Neoptera</taxon>
        <taxon>Endopterygota</taxon>
        <taxon>Diptera</taxon>
        <taxon>Nematocera</taxon>
        <taxon>Chironomoidea</taxon>
        <taxon>Chironomidae</taxon>
        <taxon>Chironominae</taxon>
        <taxon>Polypedilum</taxon>
        <taxon>Polypedilum</taxon>
    </lineage>
</organism>
<dbReference type="SUPFAM" id="SSF52047">
    <property type="entry name" value="RNI-like"/>
    <property type="match status" value="1"/>
</dbReference>
<dbReference type="Gene3D" id="3.80.10.10">
    <property type="entry name" value="Ribonuclease Inhibitor"/>
    <property type="match status" value="2"/>
</dbReference>
<gene>
    <name evidence="2" type="ORF">PVAND_013758</name>
</gene>
<feature type="domain" description="F-box" evidence="1">
    <location>
        <begin position="9"/>
        <end position="56"/>
    </location>
</feature>
<proteinExistence type="predicted"/>
<dbReference type="InterPro" id="IPR032675">
    <property type="entry name" value="LRR_dom_sf"/>
</dbReference>
<dbReference type="SUPFAM" id="SSF81383">
    <property type="entry name" value="F-box domain"/>
    <property type="match status" value="1"/>
</dbReference>
<dbReference type="AlphaFoldDB" id="A0A9J6CQC9"/>
<reference evidence="2" key="1">
    <citation type="submission" date="2021-03" db="EMBL/GenBank/DDBJ databases">
        <title>Chromosome level genome of the anhydrobiotic midge Polypedilum vanderplanki.</title>
        <authorList>
            <person name="Yoshida Y."/>
            <person name="Kikawada T."/>
            <person name="Gusev O."/>
        </authorList>
    </citation>
    <scope>NUCLEOTIDE SEQUENCE</scope>
    <source>
        <strain evidence="2">NIAS01</strain>
        <tissue evidence="2">Whole body or cell culture</tissue>
    </source>
</reference>
<dbReference type="InterPro" id="IPR001810">
    <property type="entry name" value="F-box_dom"/>
</dbReference>
<evidence type="ECO:0000313" key="3">
    <source>
        <dbReference type="Proteomes" id="UP001107558"/>
    </source>
</evidence>
<dbReference type="OrthoDB" id="7777012at2759"/>